<evidence type="ECO:0000256" key="1">
    <source>
        <dbReference type="ARBA" id="ARBA00022723"/>
    </source>
</evidence>
<keyword evidence="2" id="KW-0378">Hydrolase</keyword>
<keyword evidence="4" id="KW-0456">Lyase</keyword>
<evidence type="ECO:0000256" key="2">
    <source>
        <dbReference type="ARBA" id="ARBA00022801"/>
    </source>
</evidence>
<evidence type="ECO:0000313" key="7">
    <source>
        <dbReference type="Proteomes" id="UP000192578"/>
    </source>
</evidence>
<dbReference type="EMBL" id="MTYJ01000076">
    <property type="protein sequence ID" value="OQV16293.1"/>
    <property type="molecule type" value="Genomic_DNA"/>
</dbReference>
<dbReference type="GO" id="GO:0004730">
    <property type="term" value="F:pseudouridylate synthase activity"/>
    <property type="evidence" value="ECO:0007669"/>
    <property type="project" value="InterPro"/>
</dbReference>
<evidence type="ECO:0000313" key="6">
    <source>
        <dbReference type="EMBL" id="OQV16293.1"/>
    </source>
</evidence>
<dbReference type="GO" id="GO:0005737">
    <property type="term" value="C:cytoplasm"/>
    <property type="evidence" value="ECO:0007669"/>
    <property type="project" value="TreeGrafter"/>
</dbReference>
<organism evidence="6 7">
    <name type="scientific">Hypsibius exemplaris</name>
    <name type="common">Freshwater tardigrade</name>
    <dbReference type="NCBI Taxonomy" id="2072580"/>
    <lineage>
        <taxon>Eukaryota</taxon>
        <taxon>Metazoa</taxon>
        <taxon>Ecdysozoa</taxon>
        <taxon>Tardigrada</taxon>
        <taxon>Eutardigrada</taxon>
        <taxon>Parachela</taxon>
        <taxon>Hypsibioidea</taxon>
        <taxon>Hypsibiidae</taxon>
        <taxon>Hypsibius</taxon>
    </lineage>
</organism>
<dbReference type="AlphaFoldDB" id="A0A1W0WMD8"/>
<evidence type="ECO:0000256" key="4">
    <source>
        <dbReference type="ARBA" id="ARBA00023239"/>
    </source>
</evidence>
<gene>
    <name evidence="6" type="ORF">BV898_09601</name>
</gene>
<accession>A0A1W0WMD8</accession>
<dbReference type="HAMAP" id="MF_01876">
    <property type="entry name" value="PsiMP_glycosidase"/>
    <property type="match status" value="1"/>
</dbReference>
<sequence>MRLTLVRRLNTLSKDLFKIHPSLAGGSSRTEAVVALESTVITHGMPYPQNLKLALSMEAIITEHGARPATIAVMDGKVSVGLNEEELSDLAKSKSCRKVSRRDLSDTLSKGLHGGTTVAATMLLAHRAGISVFATGGIGGVHRDGENSLDISADLTELGRTPVAVVCAGAKSILDIPRTLEFLETQGVCVATIGDTSDFPSFFSRKSGHHSPCHVANVQKAAELIHIQNRLNLQTGILFAVPIPQEDEIPNDQVEEWLQVALKEADSHDVRGRDITPFLLKRLTELSNGRTLTANLALLRNNAKVGAQIAVALKKLQDSEHGSCSYSFRSTHASQTAQSTRLSAVALEDEEKTGRPVVIGGTVLDIMASWNSDFQVR</sequence>
<dbReference type="InterPro" id="IPR007342">
    <property type="entry name" value="PsuG"/>
</dbReference>
<evidence type="ECO:0000256" key="5">
    <source>
        <dbReference type="ARBA" id="ARBA00023295"/>
    </source>
</evidence>
<keyword evidence="5 6" id="KW-0326">Glycosidase</keyword>
<name>A0A1W0WMD8_HYPEX</name>
<comment type="caution">
    <text evidence="6">The sequence shown here is derived from an EMBL/GenBank/DDBJ whole genome shotgun (WGS) entry which is preliminary data.</text>
</comment>
<reference evidence="7" key="1">
    <citation type="submission" date="2017-01" db="EMBL/GenBank/DDBJ databases">
        <title>Comparative genomics of anhydrobiosis in the tardigrade Hypsibius dujardini.</title>
        <authorList>
            <person name="Yoshida Y."/>
            <person name="Koutsovoulos G."/>
            <person name="Laetsch D."/>
            <person name="Stevens L."/>
            <person name="Kumar S."/>
            <person name="Horikawa D."/>
            <person name="Ishino K."/>
            <person name="Komine S."/>
            <person name="Tomita M."/>
            <person name="Blaxter M."/>
            <person name="Arakawa K."/>
        </authorList>
    </citation>
    <scope>NUCLEOTIDE SEQUENCE [LARGE SCALE GENOMIC DNA]</scope>
    <source>
        <strain evidence="7">Z151</strain>
    </source>
</reference>
<dbReference type="InterPro" id="IPR022830">
    <property type="entry name" value="Indigdn_synthA-like"/>
</dbReference>
<keyword evidence="3" id="KW-0464">Manganese</keyword>
<dbReference type="SUPFAM" id="SSF110581">
    <property type="entry name" value="Indigoidine synthase A-like"/>
    <property type="match status" value="1"/>
</dbReference>
<dbReference type="GO" id="GO:0046872">
    <property type="term" value="F:metal ion binding"/>
    <property type="evidence" value="ECO:0007669"/>
    <property type="project" value="UniProtKB-KW"/>
</dbReference>
<keyword evidence="7" id="KW-1185">Reference proteome</keyword>
<dbReference type="PANTHER" id="PTHR42909:SF1">
    <property type="entry name" value="CARBOHYDRATE KINASE PFKB DOMAIN-CONTAINING PROTEIN"/>
    <property type="match status" value="1"/>
</dbReference>
<keyword evidence="1" id="KW-0479">Metal-binding</keyword>
<proteinExistence type="inferred from homology"/>
<dbReference type="PANTHER" id="PTHR42909">
    <property type="entry name" value="ZGC:136858"/>
    <property type="match status" value="1"/>
</dbReference>
<dbReference type="Pfam" id="PF04227">
    <property type="entry name" value="Indigoidine_A"/>
    <property type="match status" value="1"/>
</dbReference>
<evidence type="ECO:0000256" key="3">
    <source>
        <dbReference type="ARBA" id="ARBA00023211"/>
    </source>
</evidence>
<protein>
    <submittedName>
        <fullName evidence="6">Pseudouridine-5'-phosphate glycosidase</fullName>
    </submittedName>
</protein>
<dbReference type="OrthoDB" id="198885at2759"/>
<dbReference type="Proteomes" id="UP000192578">
    <property type="component" value="Unassembled WGS sequence"/>
</dbReference>
<dbReference type="GO" id="GO:0016798">
    <property type="term" value="F:hydrolase activity, acting on glycosyl bonds"/>
    <property type="evidence" value="ECO:0007669"/>
    <property type="project" value="UniProtKB-KW"/>
</dbReference>
<dbReference type="Gene3D" id="3.40.1790.10">
    <property type="entry name" value="Indigoidine synthase domain"/>
    <property type="match status" value="1"/>
</dbReference>